<name>A0A8K0SNN5_9HYPO</name>
<reference evidence="2" key="1">
    <citation type="journal article" date="2021" name="Nat. Commun.">
        <title>Genetic determinants of endophytism in the Arabidopsis root mycobiome.</title>
        <authorList>
            <person name="Mesny F."/>
            <person name="Miyauchi S."/>
            <person name="Thiergart T."/>
            <person name="Pickel B."/>
            <person name="Atanasova L."/>
            <person name="Karlsson M."/>
            <person name="Huettel B."/>
            <person name="Barry K.W."/>
            <person name="Haridas S."/>
            <person name="Chen C."/>
            <person name="Bauer D."/>
            <person name="Andreopoulos W."/>
            <person name="Pangilinan J."/>
            <person name="LaButti K."/>
            <person name="Riley R."/>
            <person name="Lipzen A."/>
            <person name="Clum A."/>
            <person name="Drula E."/>
            <person name="Henrissat B."/>
            <person name="Kohler A."/>
            <person name="Grigoriev I.V."/>
            <person name="Martin F.M."/>
            <person name="Hacquard S."/>
        </authorList>
    </citation>
    <scope>NUCLEOTIDE SEQUENCE</scope>
    <source>
        <strain evidence="2">MPI-CAGE-CH-0235</strain>
    </source>
</reference>
<evidence type="ECO:0000313" key="3">
    <source>
        <dbReference type="Proteomes" id="UP000813444"/>
    </source>
</evidence>
<evidence type="ECO:0008006" key="4">
    <source>
        <dbReference type="Google" id="ProtNLM"/>
    </source>
</evidence>
<protein>
    <recommendedName>
        <fullName evidence="4">Hydrophobin</fullName>
    </recommendedName>
</protein>
<dbReference type="EMBL" id="JAGPNK010000007">
    <property type="protein sequence ID" value="KAH7318240.1"/>
    <property type="molecule type" value="Genomic_DNA"/>
</dbReference>
<keyword evidence="3" id="KW-1185">Reference proteome</keyword>
<dbReference type="AlphaFoldDB" id="A0A8K0SNN5"/>
<proteinExistence type="predicted"/>
<organism evidence="2 3">
    <name type="scientific">Stachybotrys elegans</name>
    <dbReference type="NCBI Taxonomy" id="80388"/>
    <lineage>
        <taxon>Eukaryota</taxon>
        <taxon>Fungi</taxon>
        <taxon>Dikarya</taxon>
        <taxon>Ascomycota</taxon>
        <taxon>Pezizomycotina</taxon>
        <taxon>Sordariomycetes</taxon>
        <taxon>Hypocreomycetidae</taxon>
        <taxon>Hypocreales</taxon>
        <taxon>Stachybotryaceae</taxon>
        <taxon>Stachybotrys</taxon>
    </lineage>
</organism>
<dbReference type="Proteomes" id="UP000813444">
    <property type="component" value="Unassembled WGS sequence"/>
</dbReference>
<keyword evidence="1" id="KW-0732">Signal</keyword>
<feature type="signal peptide" evidence="1">
    <location>
        <begin position="1"/>
        <end position="18"/>
    </location>
</feature>
<evidence type="ECO:0000313" key="2">
    <source>
        <dbReference type="EMBL" id="KAH7318240.1"/>
    </source>
</evidence>
<comment type="caution">
    <text evidence="2">The sequence shown here is derived from an EMBL/GenBank/DDBJ whole genome shotgun (WGS) entry which is preliminary data.</text>
</comment>
<gene>
    <name evidence="2" type="ORF">B0I35DRAFT_431602</name>
</gene>
<evidence type="ECO:0000256" key="1">
    <source>
        <dbReference type="SAM" id="SignalP"/>
    </source>
</evidence>
<accession>A0A8K0SNN5</accession>
<sequence length="129" mass="13815">MPSLLTLIVTALATTAFAAPSQQAAANSCPAWMVGLGPSYDNYCCVYDSSLVCCHVLFAAAAAALTGFSKTAASLVRSAGRARQCLTAPARGPSMFLLLLRPGLEIRFHVAMMVVRWPPRKDYRLCIYA</sequence>
<feature type="chain" id="PRO_5035456061" description="Hydrophobin" evidence="1">
    <location>
        <begin position="19"/>
        <end position="129"/>
    </location>
</feature>